<keyword evidence="4" id="KW-0547">Nucleotide-binding</keyword>
<dbReference type="PROSITE" id="PS50035">
    <property type="entry name" value="PLD"/>
    <property type="match status" value="1"/>
</dbReference>
<dbReference type="GO" id="GO:0004386">
    <property type="term" value="F:helicase activity"/>
    <property type="evidence" value="ECO:0007669"/>
    <property type="project" value="UniProtKB-KW"/>
</dbReference>
<dbReference type="InterPro" id="IPR001736">
    <property type="entry name" value="PLipase_D/transphosphatidylase"/>
</dbReference>
<dbReference type="AlphaFoldDB" id="A0A1M6CSR9"/>
<dbReference type="SUPFAM" id="SSF56024">
    <property type="entry name" value="Phospholipase D/nuclease"/>
    <property type="match status" value="1"/>
</dbReference>
<dbReference type="SUPFAM" id="SSF52540">
    <property type="entry name" value="P-loop containing nucleoside triphosphate hydrolases"/>
    <property type="match status" value="1"/>
</dbReference>
<dbReference type="EMBL" id="FQYQ01000003">
    <property type="protein sequence ID" value="SHI64135.1"/>
    <property type="molecule type" value="Genomic_DNA"/>
</dbReference>
<keyword evidence="4" id="KW-0067">ATP-binding</keyword>
<dbReference type="InterPro" id="IPR001650">
    <property type="entry name" value="Helicase_C-like"/>
</dbReference>
<keyword evidence="4" id="KW-0347">Helicase</keyword>
<dbReference type="RefSeq" id="WP_330390186.1">
    <property type="nucleotide sequence ID" value="NZ_FQYQ01000003.1"/>
</dbReference>
<sequence>MDEMKAGLYEKVINEQLEKVLNEVPDNCKYIEKIDSAEASSILTNYISTVIKKKLDGYEEESLEKQIELINKIAVVLSENSDEEYQVSENPKQLLSLLSTNDYEVMIGTKTAKKVSRPETSIARSSLFTGAIKEPQMISELKKEIESSDRIDMLVSFIRWSGLRELIVELKKFTQRGGKLRVITTSYMGATEVKSVEELNKLPNTTIKVSYDTNRTRLHAKSYIFHRETGYTTAYIGSSNISKAALSSGLEWNVKITEQDMLDVLEKVNASFESYWNTPEFETYNESDKGRLVKALNLENNETTQGGFSFLFDLNPYTYQQEILDNLKAERVVRGRNHNLVVAATGTGKTLIAAFDYREYCKKNPRKENKLLFIAHREDILKQSMAAFRAVLKDPNFGELFVGQHRPDGLEHLFVSIQTITSQRLYEIIDAEYYDYIVIDEFHHAAADTYNAVLEHFKPCILLGLTATPERHDGKDILKYFDGSIAAEIRLPEAIDRKLLCPFQYFGIADTVDLDDIQWRKGGYDVNQLTNVYAIDRTIAEKRAASIIVAIERYVADMEKVCGLGFCVSKEHARFMSDYFNVHGIPSINLDADSSERVREKAKKDLKNNIINYIFTVDLYNEGVDIPEVNTVLFLRPTESLTVFLQQLGRGLRLYDGKDCLTVLDFIGQANKKYSFEQKFEALLYDRNHSIKHEIEHGFVSLPKGCYIELEEKPRTIILENIKQSFGNKNALVSKIRTFTDDSDRELNLENFLKYYQLSKKTIYQKYSFVRLCVEAGVRQEFEEPLETIITKALPKIARIDSRRWIEFLLKNLSDISVEKIKEMSDLEKKMMQMFYITIWNTAADWDCEETINNIQELVESTNMLAEIIQLLQYNLEHIDFVDEYCDLGFDCPLDVYCTYTREQLLSAFEYYNWSSVQGGVIWLPQKRIDVLMNTLNKSEKDYSPSTMYRDYSINEELFHWESQNKTSETSTVGARYINHKQQGSKVLLFVREHRKDEYGTAPYMFLGTANYVSHKGNKPMSIIWKLDKKIPAKFIKKTNKLVVG</sequence>
<name>A0A1M6CSR9_PSEXY</name>
<dbReference type="PROSITE" id="PS51194">
    <property type="entry name" value="HELICASE_CTER"/>
    <property type="match status" value="1"/>
</dbReference>
<feature type="domain" description="PLD phosphodiesterase" evidence="1">
    <location>
        <begin position="214"/>
        <end position="245"/>
    </location>
</feature>
<gene>
    <name evidence="4" type="ORF">SAMN02745725_00811</name>
</gene>
<keyword evidence="5" id="KW-1185">Reference proteome</keyword>
<dbReference type="CDD" id="cd18032">
    <property type="entry name" value="DEXHc_RE_I_III_res"/>
    <property type="match status" value="1"/>
</dbReference>
<dbReference type="Proteomes" id="UP000184185">
    <property type="component" value="Unassembled WGS sequence"/>
</dbReference>
<dbReference type="PANTHER" id="PTHR47962:SF7">
    <property type="entry name" value="MITOCHONDRIAL ATP-DEPENDENT HELICASE IRC3-RELATED"/>
    <property type="match status" value="1"/>
</dbReference>
<dbReference type="Pfam" id="PF04851">
    <property type="entry name" value="ResIII"/>
    <property type="match status" value="1"/>
</dbReference>
<dbReference type="PROSITE" id="PS51192">
    <property type="entry name" value="HELICASE_ATP_BIND_1"/>
    <property type="match status" value="1"/>
</dbReference>
<dbReference type="Pfam" id="PF11907">
    <property type="entry name" value="DUF3427"/>
    <property type="match status" value="1"/>
</dbReference>
<accession>A0A1M6CSR9</accession>
<dbReference type="Gene3D" id="3.30.870.10">
    <property type="entry name" value="Endonuclease Chain A"/>
    <property type="match status" value="1"/>
</dbReference>
<dbReference type="InterPro" id="IPR027417">
    <property type="entry name" value="P-loop_NTPase"/>
</dbReference>
<proteinExistence type="predicted"/>
<feature type="domain" description="Helicase ATP-binding" evidence="2">
    <location>
        <begin position="330"/>
        <end position="487"/>
    </location>
</feature>
<keyword evidence="4" id="KW-0378">Hydrolase</keyword>
<dbReference type="InterPro" id="IPR014001">
    <property type="entry name" value="Helicase_ATP-bd"/>
</dbReference>
<dbReference type="Gene3D" id="3.40.50.300">
    <property type="entry name" value="P-loop containing nucleotide triphosphate hydrolases"/>
    <property type="match status" value="2"/>
</dbReference>
<organism evidence="4 5">
    <name type="scientific">Pseudobutyrivibrio xylanivorans DSM 14809</name>
    <dbReference type="NCBI Taxonomy" id="1123012"/>
    <lineage>
        <taxon>Bacteria</taxon>
        <taxon>Bacillati</taxon>
        <taxon>Bacillota</taxon>
        <taxon>Clostridia</taxon>
        <taxon>Lachnospirales</taxon>
        <taxon>Lachnospiraceae</taxon>
        <taxon>Pseudobutyrivibrio</taxon>
    </lineage>
</organism>
<dbReference type="Pfam" id="PF00271">
    <property type="entry name" value="Helicase_C"/>
    <property type="match status" value="1"/>
</dbReference>
<dbReference type="CDD" id="cd18799">
    <property type="entry name" value="SF2_C_EcoAI-like"/>
    <property type="match status" value="1"/>
</dbReference>
<dbReference type="GO" id="GO:0016887">
    <property type="term" value="F:ATP hydrolysis activity"/>
    <property type="evidence" value="ECO:0007669"/>
    <property type="project" value="TreeGrafter"/>
</dbReference>
<evidence type="ECO:0000259" key="3">
    <source>
        <dbReference type="PROSITE" id="PS51194"/>
    </source>
</evidence>
<dbReference type="SMART" id="SM00490">
    <property type="entry name" value="HELICc"/>
    <property type="match status" value="1"/>
</dbReference>
<dbReference type="InterPro" id="IPR052511">
    <property type="entry name" value="ATP-dep_Helicase"/>
</dbReference>
<protein>
    <submittedName>
        <fullName evidence="4">Helicase conserved C-terminal domain-containing protein</fullName>
    </submittedName>
</protein>
<dbReference type="InterPro" id="IPR006935">
    <property type="entry name" value="Helicase/UvrB_N"/>
</dbReference>
<reference evidence="4 5" key="1">
    <citation type="submission" date="2016-11" db="EMBL/GenBank/DDBJ databases">
        <authorList>
            <person name="Jaros S."/>
            <person name="Januszkiewicz K."/>
            <person name="Wedrychowicz H."/>
        </authorList>
    </citation>
    <scope>NUCLEOTIDE SEQUENCE [LARGE SCALE GENOMIC DNA]</scope>
    <source>
        <strain evidence="4 5">DSM 14809</strain>
    </source>
</reference>
<dbReference type="SMART" id="SM00487">
    <property type="entry name" value="DEXDc"/>
    <property type="match status" value="1"/>
</dbReference>
<dbReference type="GO" id="GO:0005524">
    <property type="term" value="F:ATP binding"/>
    <property type="evidence" value="ECO:0007669"/>
    <property type="project" value="InterPro"/>
</dbReference>
<evidence type="ECO:0000259" key="1">
    <source>
        <dbReference type="PROSITE" id="PS50035"/>
    </source>
</evidence>
<evidence type="ECO:0000313" key="5">
    <source>
        <dbReference type="Proteomes" id="UP000184185"/>
    </source>
</evidence>
<evidence type="ECO:0000313" key="4">
    <source>
        <dbReference type="EMBL" id="SHI64135.1"/>
    </source>
</evidence>
<dbReference type="PANTHER" id="PTHR47962">
    <property type="entry name" value="ATP-DEPENDENT HELICASE LHR-RELATED-RELATED"/>
    <property type="match status" value="1"/>
</dbReference>
<dbReference type="InterPro" id="IPR021835">
    <property type="entry name" value="DUF3427"/>
</dbReference>
<dbReference type="GO" id="GO:0003677">
    <property type="term" value="F:DNA binding"/>
    <property type="evidence" value="ECO:0007669"/>
    <property type="project" value="InterPro"/>
</dbReference>
<dbReference type="Pfam" id="PF13091">
    <property type="entry name" value="PLDc_2"/>
    <property type="match status" value="1"/>
</dbReference>
<feature type="domain" description="Helicase C-terminal" evidence="3">
    <location>
        <begin position="550"/>
        <end position="699"/>
    </location>
</feature>
<evidence type="ECO:0000259" key="2">
    <source>
        <dbReference type="PROSITE" id="PS51192"/>
    </source>
</evidence>
<dbReference type="CDD" id="cd09203">
    <property type="entry name" value="PLDc_N_DEXD_b1"/>
    <property type="match status" value="1"/>
</dbReference>
<dbReference type="InterPro" id="IPR025202">
    <property type="entry name" value="PLD-like_dom"/>
</dbReference>
<dbReference type="GO" id="GO:0006793">
    <property type="term" value="P:phosphorus metabolic process"/>
    <property type="evidence" value="ECO:0007669"/>
    <property type="project" value="UniProtKB-ARBA"/>
</dbReference>